<dbReference type="STRING" id="1798338.A3J56_02375"/>
<dbReference type="Pfam" id="PF19588">
    <property type="entry name" value="SxtJ"/>
    <property type="match status" value="1"/>
</dbReference>
<evidence type="ECO:0000256" key="1">
    <source>
        <dbReference type="SAM" id="Phobius"/>
    </source>
</evidence>
<feature type="transmembrane region" description="Helical" evidence="1">
    <location>
        <begin position="26"/>
        <end position="45"/>
    </location>
</feature>
<protein>
    <submittedName>
        <fullName evidence="2">Uncharacterized protein</fullName>
    </submittedName>
</protein>
<gene>
    <name evidence="2" type="ORF">A3J56_02375</name>
</gene>
<reference evidence="2 3" key="1">
    <citation type="journal article" date="2016" name="Nat. Commun.">
        <title>Thousands of microbial genomes shed light on interconnected biogeochemical processes in an aquifer system.</title>
        <authorList>
            <person name="Anantharaman K."/>
            <person name="Brown C.T."/>
            <person name="Hug L.A."/>
            <person name="Sharon I."/>
            <person name="Castelle C.J."/>
            <person name="Probst A.J."/>
            <person name="Thomas B.C."/>
            <person name="Singh A."/>
            <person name="Wilkins M.J."/>
            <person name="Karaoz U."/>
            <person name="Brodie E.L."/>
            <person name="Williams K.H."/>
            <person name="Hubbard S.S."/>
            <person name="Banfield J.F."/>
        </authorList>
    </citation>
    <scope>NUCLEOTIDE SEQUENCE [LARGE SCALE GENOMIC DNA]</scope>
</reference>
<keyword evidence="1" id="KW-0472">Membrane</keyword>
<evidence type="ECO:0000313" key="3">
    <source>
        <dbReference type="Proteomes" id="UP000178406"/>
    </source>
</evidence>
<organism evidence="2 3">
    <name type="scientific">Candidatus Giovannonibacteria bacterium RIFCSPHIGHO2_02_FULL_46_20</name>
    <dbReference type="NCBI Taxonomy" id="1798338"/>
    <lineage>
        <taxon>Bacteria</taxon>
        <taxon>Candidatus Giovannoniibacteriota</taxon>
    </lineage>
</organism>
<accession>A0A1F5WH63</accession>
<dbReference type="EMBL" id="MFHQ01000009">
    <property type="protein sequence ID" value="OGF74611.1"/>
    <property type="molecule type" value="Genomic_DNA"/>
</dbReference>
<proteinExistence type="predicted"/>
<dbReference type="Proteomes" id="UP000178406">
    <property type="component" value="Unassembled WGS sequence"/>
</dbReference>
<evidence type="ECO:0000313" key="2">
    <source>
        <dbReference type="EMBL" id="OGF74611.1"/>
    </source>
</evidence>
<name>A0A1F5WH63_9BACT</name>
<dbReference type="AlphaFoldDB" id="A0A1F5WH63"/>
<comment type="caution">
    <text evidence="2">The sequence shown here is derived from an EMBL/GenBank/DDBJ whole genome shotgun (WGS) entry which is preliminary data.</text>
</comment>
<keyword evidence="1" id="KW-1133">Transmembrane helix</keyword>
<dbReference type="InterPro" id="IPR045781">
    <property type="entry name" value="SxtJ"/>
</dbReference>
<sequence>MKKFLQKTWSIWKNIAHGIGWVNSRIILTILFIVLFGIYHIFYALPRLWKRNKIKNFSMWIDKPYKKPTIAGTERQF</sequence>
<keyword evidence="1" id="KW-0812">Transmembrane</keyword>